<organism evidence="1 2">
    <name type="scientific">Dichomitus squalens</name>
    <dbReference type="NCBI Taxonomy" id="114155"/>
    <lineage>
        <taxon>Eukaryota</taxon>
        <taxon>Fungi</taxon>
        <taxon>Dikarya</taxon>
        <taxon>Basidiomycota</taxon>
        <taxon>Agaricomycotina</taxon>
        <taxon>Agaricomycetes</taxon>
        <taxon>Polyporales</taxon>
        <taxon>Polyporaceae</taxon>
        <taxon>Dichomitus</taxon>
    </lineage>
</organism>
<evidence type="ECO:0000313" key="2">
    <source>
        <dbReference type="Proteomes" id="UP000292082"/>
    </source>
</evidence>
<dbReference type="AlphaFoldDB" id="A0A4Q9PXA5"/>
<dbReference type="EMBL" id="ML145116">
    <property type="protein sequence ID" value="TBU59205.1"/>
    <property type="molecule type" value="Genomic_DNA"/>
</dbReference>
<sequence length="212" mass="24333">MVCFLCSPSETPRKAWLEDSTQRRPTPPPRFRFGRSSFHIRLHSSFLLTGNTRQTRQTSLRHRDVSQLLTLRPTLRHAACPCLQLEVISPCRPTCLSYLRRPLRPTSCAGSGFTSVIREGHGMRPRVRPHSRLRRRLEAADQYIPVWYIKRLSLLGSLEDRTSSGNINDVVVESRSRLVLDLMPDRGRVSTPELNAFRISQVHCVSHMHMLA</sequence>
<keyword evidence="2" id="KW-1185">Reference proteome</keyword>
<name>A0A4Q9PXA5_9APHY</name>
<protein>
    <submittedName>
        <fullName evidence="1">Uncharacterized protein</fullName>
    </submittedName>
</protein>
<evidence type="ECO:0000313" key="1">
    <source>
        <dbReference type="EMBL" id="TBU59205.1"/>
    </source>
</evidence>
<dbReference type="Proteomes" id="UP000292082">
    <property type="component" value="Unassembled WGS sequence"/>
</dbReference>
<gene>
    <name evidence="1" type="ORF">BD310DRAFT_424784</name>
</gene>
<proteinExistence type="predicted"/>
<accession>A0A4Q9PXA5</accession>
<reference evidence="1 2" key="1">
    <citation type="submission" date="2019-01" db="EMBL/GenBank/DDBJ databases">
        <title>Draft genome sequences of three monokaryotic isolates of the white-rot basidiomycete fungus Dichomitus squalens.</title>
        <authorList>
            <consortium name="DOE Joint Genome Institute"/>
            <person name="Lopez S.C."/>
            <person name="Andreopoulos B."/>
            <person name="Pangilinan J."/>
            <person name="Lipzen A."/>
            <person name="Riley R."/>
            <person name="Ahrendt S."/>
            <person name="Ng V."/>
            <person name="Barry K."/>
            <person name="Daum C."/>
            <person name="Grigoriev I.V."/>
            <person name="Hilden K.S."/>
            <person name="Makela M.R."/>
            <person name="de Vries R.P."/>
        </authorList>
    </citation>
    <scope>NUCLEOTIDE SEQUENCE [LARGE SCALE GENOMIC DNA]</scope>
    <source>
        <strain evidence="1 2">CBS 464.89</strain>
    </source>
</reference>